<dbReference type="SUPFAM" id="SSF52540">
    <property type="entry name" value="P-loop containing nucleoside triphosphate hydrolases"/>
    <property type="match status" value="1"/>
</dbReference>
<accession>A0A7J4CYY7</accession>
<protein>
    <submittedName>
        <fullName evidence="1">Uncharacterized protein</fullName>
    </submittedName>
</protein>
<organism evidence="1 2">
    <name type="scientific">Marine Group III euryarchaeote</name>
    <dbReference type="NCBI Taxonomy" id="2173149"/>
    <lineage>
        <taxon>Archaea</taxon>
        <taxon>Methanobacteriati</taxon>
        <taxon>Thermoplasmatota</taxon>
        <taxon>Thermoplasmata</taxon>
        <taxon>Candidatus Thermoprofundales</taxon>
    </lineage>
</organism>
<proteinExistence type="predicted"/>
<comment type="caution">
    <text evidence="1">The sequence shown here is derived from an EMBL/GenBank/DDBJ whole genome shotgun (WGS) entry which is preliminary data.</text>
</comment>
<dbReference type="EMBL" id="DTTC01000077">
    <property type="protein sequence ID" value="HIA97839.1"/>
    <property type="molecule type" value="Genomic_DNA"/>
</dbReference>
<evidence type="ECO:0000313" key="1">
    <source>
        <dbReference type="EMBL" id="HIA97839.1"/>
    </source>
</evidence>
<dbReference type="AlphaFoldDB" id="A0A7J4CYY7"/>
<name>A0A7J4CYY7_9ARCH</name>
<dbReference type="InterPro" id="IPR027417">
    <property type="entry name" value="P-loop_NTPase"/>
</dbReference>
<reference evidence="2" key="1">
    <citation type="journal article" date="2019" name="bioRxiv">
        <title>Genome diversification in globally distributed novel marine Proteobacteria is linked to environmental adaptation.</title>
        <authorList>
            <person name="Zhou Z."/>
            <person name="Tran P.Q."/>
            <person name="Kieft K."/>
            <person name="Anantharaman K."/>
        </authorList>
    </citation>
    <scope>NUCLEOTIDE SEQUENCE [LARGE SCALE GENOMIC DNA]</scope>
</reference>
<feature type="non-terminal residue" evidence="1">
    <location>
        <position position="841"/>
    </location>
</feature>
<sequence>MSYNDVLKMLETALNDADQLEDHYDVCKSTMANLDSNRAKAKKSGLSFSDDSYNAAKEKFDSGDYVGANEIAGDCSQKLESCNSGFDTLSNLFEMLDTFEMKHTDDFDTLKDNLSELMAAGEFDKGIALCDQEESAIRSQLSDYEKAKALVSEYNEKIMDAKEHILIEEFVPDEESAEQYLEKRNSKEAIKISEKGIDQIQNALDNWRPEIKVTLPDDLVASESNRAVVLVENTGKAKAQSVTLVVDGIEVAGGELSTGEILPNNSEEIIAGLIPSTPGNIPVKVTKNATRSFDGSQTSIDEQIWVEVLRAGGASSGVQGRESKKKKDTQEEEVIAITPEWSIPEGLSDDELVVGEFFSKRWESYMTYPDNKIILDHLHNNREKYAISSYFEIPTDSKSIMEDWALPHNLRGNIHLDAKRKETVRDIFESQYKDNYVIIGEPGVGKTVLLFEVFDRLMKREPVGVLTNENIGDAHEKFKIRLFYDDISEKPDLYEAIAAKEKISGLILSSREAEWSELPVDFRKKFTRLTVPRFSDDEMKQLVLKTLDINIIKSDATAVKTLVSYAQGSPIYVGSLVKEMVYSNVRRLSQTYLKENAQKGMAGYVTMILQRLLKSGNEYRTGGLHALSCLMFLANHVEERKCHEQLLRAFADEIDEPMEEKFSDVYDRRTFNRSIDYLSGQGSLVRFPHDTWVDILQGKGADNPFRPDIQAIRKEFEDTGMFEQLKKDAIDDAWEAIKKRYIRNNVREKDSFLELCDTLTSNFRLSDLREMQVDIDMVREVASKHRDEPVAAAILSRLEGAEPTHNVINIQDSVISKSNIGTDGSDADIVDSIVHKSKAGK</sequence>
<evidence type="ECO:0000313" key="2">
    <source>
        <dbReference type="Proteomes" id="UP000589132"/>
    </source>
</evidence>
<dbReference type="Proteomes" id="UP000589132">
    <property type="component" value="Unassembled WGS sequence"/>
</dbReference>
<gene>
    <name evidence="1" type="ORF">EYO15_01480</name>
</gene>